<keyword evidence="2 4" id="KW-0169">Cobalamin biosynthesis</keyword>
<dbReference type="Gene3D" id="3.40.50.880">
    <property type="match status" value="1"/>
</dbReference>
<gene>
    <name evidence="4" type="primary">cobQ</name>
    <name evidence="7" type="ORF">HFZ78_17765</name>
</gene>
<dbReference type="Pfam" id="PF07685">
    <property type="entry name" value="GATase_3"/>
    <property type="match status" value="1"/>
</dbReference>
<feature type="domain" description="CobB/CobQ-like glutamine amidotransferase" evidence="6">
    <location>
        <begin position="257"/>
        <end position="442"/>
    </location>
</feature>
<evidence type="ECO:0000256" key="4">
    <source>
        <dbReference type="HAMAP-Rule" id="MF_00028"/>
    </source>
</evidence>
<feature type="active site" evidence="4">
    <location>
        <position position="436"/>
    </location>
</feature>
<feature type="active site" description="Nucleophile" evidence="4">
    <location>
        <position position="337"/>
    </location>
</feature>
<dbReference type="InterPro" id="IPR033949">
    <property type="entry name" value="CobQ_GATase1"/>
</dbReference>
<dbReference type="SUPFAM" id="SSF52540">
    <property type="entry name" value="P-loop containing nucleoside triphosphate hydrolases"/>
    <property type="match status" value="1"/>
</dbReference>
<dbReference type="PANTHER" id="PTHR21343">
    <property type="entry name" value="DETHIOBIOTIN SYNTHETASE"/>
    <property type="match status" value="1"/>
</dbReference>
<reference evidence="7 8" key="1">
    <citation type="submission" date="2020-04" db="EMBL/GenBank/DDBJ databases">
        <title>Genome-Wide Identification of 5-Methylcytosine Sites in Bacterial Genomes By High-Throughput Sequencing of MspJI Restriction Fragments.</title>
        <authorList>
            <person name="Wu V."/>
        </authorList>
    </citation>
    <scope>NUCLEOTIDE SEQUENCE [LARGE SCALE GENOMIC DNA]</scope>
    <source>
        <strain evidence="7 8">S2</strain>
    </source>
</reference>
<dbReference type="UniPathway" id="UPA00148"/>
<dbReference type="HAMAP" id="MF_00028">
    <property type="entry name" value="CobQ"/>
    <property type="match status" value="1"/>
</dbReference>
<dbReference type="InterPro" id="IPR029062">
    <property type="entry name" value="Class_I_gatase-like"/>
</dbReference>
<dbReference type="Pfam" id="PF01656">
    <property type="entry name" value="CbiA"/>
    <property type="match status" value="1"/>
</dbReference>
<evidence type="ECO:0000256" key="3">
    <source>
        <dbReference type="ARBA" id="ARBA00022962"/>
    </source>
</evidence>
<reference evidence="7 8" key="2">
    <citation type="submission" date="2020-04" db="EMBL/GenBank/DDBJ databases">
        <authorList>
            <person name="Fomenkov A."/>
            <person name="Anton B.P."/>
            <person name="Roberts R.J."/>
        </authorList>
    </citation>
    <scope>NUCLEOTIDE SEQUENCE [LARGE SCALE GENOMIC DNA]</scope>
    <source>
        <strain evidence="7 8">S2</strain>
    </source>
</reference>
<dbReference type="InterPro" id="IPR011698">
    <property type="entry name" value="GATase_3"/>
</dbReference>
<dbReference type="Gene3D" id="3.40.50.300">
    <property type="entry name" value="P-loop containing nucleotide triphosphate hydrolases"/>
    <property type="match status" value="1"/>
</dbReference>
<evidence type="ECO:0000313" key="7">
    <source>
        <dbReference type="EMBL" id="QIZ08341.1"/>
    </source>
</evidence>
<evidence type="ECO:0000259" key="5">
    <source>
        <dbReference type="Pfam" id="PF01656"/>
    </source>
</evidence>
<protein>
    <recommendedName>
        <fullName evidence="4">Cobyric acid synthase</fullName>
    </recommendedName>
</protein>
<dbReference type="GO" id="GO:0015420">
    <property type="term" value="F:ABC-type vitamin B12 transporter activity"/>
    <property type="evidence" value="ECO:0007669"/>
    <property type="project" value="UniProtKB-UniRule"/>
</dbReference>
<proteinExistence type="inferred from homology"/>
<comment type="pathway">
    <text evidence="1 4">Cofactor biosynthesis; adenosylcobalamin biosynthesis.</text>
</comment>
<dbReference type="InterPro" id="IPR002586">
    <property type="entry name" value="CobQ/CobB/MinD/ParA_Nub-bd_dom"/>
</dbReference>
<dbReference type="Proteomes" id="UP000501868">
    <property type="component" value="Chromosome"/>
</dbReference>
<dbReference type="GO" id="GO:0003824">
    <property type="term" value="F:catalytic activity"/>
    <property type="evidence" value="ECO:0007669"/>
    <property type="project" value="InterPro"/>
</dbReference>
<feature type="domain" description="CobQ/CobB/MinD/ParA nucleotide binding" evidence="5">
    <location>
        <begin position="7"/>
        <end position="235"/>
    </location>
</feature>
<comment type="function">
    <text evidence="4">Catalyzes amidations at positions B, D, E, and G on adenosylcobyrinic A,C-diamide. NH(2) groups are provided by glutamine, and one molecule of ATP is hydrogenolyzed for each amidation.</text>
</comment>
<organism evidence="7 8">
    <name type="scientific">Priestia megaterium</name>
    <name type="common">Bacillus megaterium</name>
    <dbReference type="NCBI Taxonomy" id="1404"/>
    <lineage>
        <taxon>Bacteria</taxon>
        <taxon>Bacillati</taxon>
        <taxon>Bacillota</taxon>
        <taxon>Bacilli</taxon>
        <taxon>Bacillales</taxon>
        <taxon>Bacillaceae</taxon>
        <taxon>Priestia</taxon>
    </lineage>
</organism>
<evidence type="ECO:0000313" key="8">
    <source>
        <dbReference type="Proteomes" id="UP000501868"/>
    </source>
</evidence>
<dbReference type="InterPro" id="IPR004459">
    <property type="entry name" value="CobQ_synth"/>
</dbReference>
<sequence length="505" mass="56831">MVKALPLMFQGTNSDVGKSVVVTAFCRIFAQDGYKTVPFKSQNMALNSYITVDGKEIGRAQGVQAEAAGIQATTDMNPILLKPNRDNQSQIVVHGKPYKNMEAGRYRQEFFQTGLTLIQQSLTTLSQSYERIVIEGAGSPAEINLNDREMVNMRVAKMADAPVILIGDIEKGGVFASLVGTLQLMEPADRDRVIGVIINKFRGDIRLLESGLTWFEEYSGKPVLGVIPYLENLNIDAEDSVILNQYTSTQNTEKELDIAVIQYPKISNFTDVDPFFAEPDCHVRFITRADQLHDPDLVILPGSKNTIEDLLFLRKSGIAQKIAELQKKKHTVLFGICGGYQMLGDKIEDPLAIESIHQEIDGLRLLPIETTITKEKTTILSNGMLHLFGKNFHVTGYEIHMGETLRTGASQGLIFTNEKWDGCHSPDETIIGTYFHGIFHNDVFRAELLNQIRRKKGLEPIHKRPSFNQLREEAFDRLAEHVREHVKLEVIEQLMKDYQKRGITQ</sequence>
<comment type="similarity">
    <text evidence="4">Belongs to the CobB/CobQ family. CobQ subfamily.</text>
</comment>
<dbReference type="SUPFAM" id="SSF52317">
    <property type="entry name" value="Class I glutamine amidotransferase-like"/>
    <property type="match status" value="1"/>
</dbReference>
<evidence type="ECO:0000259" key="6">
    <source>
        <dbReference type="Pfam" id="PF07685"/>
    </source>
</evidence>
<dbReference type="CDD" id="cd01750">
    <property type="entry name" value="GATase1_CobQ"/>
    <property type="match status" value="1"/>
</dbReference>
<dbReference type="InterPro" id="IPR047045">
    <property type="entry name" value="CobQ_N"/>
</dbReference>
<dbReference type="EMBL" id="CP051128">
    <property type="protein sequence ID" value="QIZ08341.1"/>
    <property type="molecule type" value="Genomic_DNA"/>
</dbReference>
<dbReference type="GO" id="GO:0009236">
    <property type="term" value="P:cobalamin biosynthetic process"/>
    <property type="evidence" value="ECO:0007669"/>
    <property type="project" value="UniProtKB-UniRule"/>
</dbReference>
<accession>A0A6H1P4Y0</accession>
<dbReference type="PANTHER" id="PTHR21343:SF1">
    <property type="entry name" value="COBYRIC ACID SYNTHASE"/>
    <property type="match status" value="1"/>
</dbReference>
<dbReference type="AlphaFoldDB" id="A0A6H1P4Y0"/>
<keyword evidence="3 4" id="KW-0315">Glutamine amidotransferase</keyword>
<name>A0A6H1P4Y0_PRIMG</name>
<dbReference type="NCBIfam" id="TIGR00313">
    <property type="entry name" value="cobQ"/>
    <property type="match status" value="1"/>
</dbReference>
<evidence type="ECO:0000256" key="2">
    <source>
        <dbReference type="ARBA" id="ARBA00022573"/>
    </source>
</evidence>
<dbReference type="PROSITE" id="PS51274">
    <property type="entry name" value="GATASE_COBBQ"/>
    <property type="match status" value="1"/>
</dbReference>
<dbReference type="CDD" id="cd05389">
    <property type="entry name" value="CobQ_N"/>
    <property type="match status" value="1"/>
</dbReference>
<dbReference type="InterPro" id="IPR027417">
    <property type="entry name" value="P-loop_NTPase"/>
</dbReference>
<dbReference type="NCBIfam" id="NF001989">
    <property type="entry name" value="PRK00784.1"/>
    <property type="match status" value="1"/>
</dbReference>
<evidence type="ECO:0000256" key="1">
    <source>
        <dbReference type="ARBA" id="ARBA00004953"/>
    </source>
</evidence>